<evidence type="ECO:0000313" key="3">
    <source>
        <dbReference type="Proteomes" id="UP001161017"/>
    </source>
</evidence>
<protein>
    <submittedName>
        <fullName evidence="2">Uncharacterized protein</fullName>
    </submittedName>
</protein>
<keyword evidence="1" id="KW-0812">Transmembrane</keyword>
<name>A0AA43QUC8_9LECA</name>
<evidence type="ECO:0000256" key="1">
    <source>
        <dbReference type="SAM" id="Phobius"/>
    </source>
</evidence>
<dbReference type="EMBL" id="JAPUFD010000021">
    <property type="protein sequence ID" value="MDI1492778.1"/>
    <property type="molecule type" value="Genomic_DNA"/>
</dbReference>
<keyword evidence="1" id="KW-0472">Membrane</keyword>
<sequence length="616" mass="70403">MSTQDNTSIAAIVIAIIAFFVTVGQLLQAIFGTAEGYRNCQASVIGKWANDTKRKWRWSEFRFETRFKTPNILLTDEDESRVDYLLGSDDSRKKTRVPDSQGSDVNSDLVGWLRLLDQLHKYTPSCVPNGVDAVGYGLGIFGGTTLPAITVRERSWDFMPPEITRPFATSNVGDIIALAHRLGMFWTDLRPADGIMRAEGNGSSIISTTIRGFGLLLQFTHDEAAERPKHELPPATWVTSLRVSQRESNPRKKTGKLNLIPTAAADKLGFQIIPGDHRLGRVRENGERIGLPDFACDERNRSKIVRDALKELGLEYVEQKYYRYMGRHDYIGFSDLLPLVAPFMNFHPSLNPNIIAPHAAVDDSPFRCREGFFVFRNRSKPPPPESRTDHVIRVHDLFNEMDNKYHSTWMEGPLSTETQYGDLDEFVRDLQRIWDQTTQFLDKLERDPQYTWNQTTNLDELERDPQYTWNQTTNLDELEPESRRPQKRFDYLDLVGSQILQSISYPDLWEEAGNPNRLADERLPSHWNARLCFAMQTYIDRIDEIVKEMARRGFKDLNEESNAPNASDIVKDAWWTMALRAMCWHRAVSFVSGPTPGEVFAAPSQFHGSKIPVLIA</sequence>
<dbReference type="AlphaFoldDB" id="A0AA43QUC8"/>
<comment type="caution">
    <text evidence="2">The sequence shown here is derived from an EMBL/GenBank/DDBJ whole genome shotgun (WGS) entry which is preliminary data.</text>
</comment>
<evidence type="ECO:0000313" key="2">
    <source>
        <dbReference type="EMBL" id="MDI1492778.1"/>
    </source>
</evidence>
<reference evidence="2" key="1">
    <citation type="journal article" date="2023" name="Genome Biol. Evol.">
        <title>First Whole Genome Sequence and Flow Cytometry Genome Size Data for the Lichen-Forming Fungus Ramalina farinacea (Ascomycota).</title>
        <authorList>
            <person name="Llewellyn T."/>
            <person name="Mian S."/>
            <person name="Hill R."/>
            <person name="Leitch I.J."/>
            <person name="Gaya E."/>
        </authorList>
    </citation>
    <scope>NUCLEOTIDE SEQUENCE</scope>
    <source>
        <strain evidence="2">LIQ254RAFAR</strain>
    </source>
</reference>
<dbReference type="Proteomes" id="UP001161017">
    <property type="component" value="Unassembled WGS sequence"/>
</dbReference>
<keyword evidence="3" id="KW-1185">Reference proteome</keyword>
<organism evidence="2 3">
    <name type="scientific">Ramalina farinacea</name>
    <dbReference type="NCBI Taxonomy" id="258253"/>
    <lineage>
        <taxon>Eukaryota</taxon>
        <taxon>Fungi</taxon>
        <taxon>Dikarya</taxon>
        <taxon>Ascomycota</taxon>
        <taxon>Pezizomycotina</taxon>
        <taxon>Lecanoromycetes</taxon>
        <taxon>OSLEUM clade</taxon>
        <taxon>Lecanoromycetidae</taxon>
        <taxon>Lecanorales</taxon>
        <taxon>Lecanorineae</taxon>
        <taxon>Ramalinaceae</taxon>
        <taxon>Ramalina</taxon>
    </lineage>
</organism>
<proteinExistence type="predicted"/>
<gene>
    <name evidence="2" type="ORF">OHK93_004560</name>
</gene>
<feature type="transmembrane region" description="Helical" evidence="1">
    <location>
        <begin position="9"/>
        <end position="31"/>
    </location>
</feature>
<keyword evidence="1" id="KW-1133">Transmembrane helix</keyword>
<accession>A0AA43QUC8</accession>